<keyword evidence="9" id="KW-0812">Transmembrane</keyword>
<dbReference type="Proteomes" id="UP001139384">
    <property type="component" value="Unassembled WGS sequence"/>
</dbReference>
<dbReference type="Gene3D" id="1.20.5.1930">
    <property type="match status" value="1"/>
</dbReference>
<keyword evidence="7" id="KW-0067">ATP-binding</keyword>
<dbReference type="InterPro" id="IPR050482">
    <property type="entry name" value="Sensor_HK_TwoCompSys"/>
</dbReference>
<accession>A0A9X1PUU0</accession>
<dbReference type="GO" id="GO:0046983">
    <property type="term" value="F:protein dimerization activity"/>
    <property type="evidence" value="ECO:0007669"/>
    <property type="project" value="InterPro"/>
</dbReference>
<evidence type="ECO:0000256" key="8">
    <source>
        <dbReference type="ARBA" id="ARBA00023012"/>
    </source>
</evidence>
<comment type="catalytic activity">
    <reaction evidence="1">
        <text>ATP + protein L-histidine = ADP + protein N-phospho-L-histidine.</text>
        <dbReference type="EC" id="2.7.13.3"/>
    </reaction>
</comment>
<name>A0A9X1PUU0_STRM4</name>
<feature type="domain" description="Signal transduction histidine kinase subgroup 3 dimerisation and phosphoacceptor" evidence="10">
    <location>
        <begin position="188"/>
        <end position="251"/>
    </location>
</feature>
<dbReference type="EC" id="2.7.13.3" evidence="2"/>
<evidence type="ECO:0000259" key="10">
    <source>
        <dbReference type="Pfam" id="PF07730"/>
    </source>
</evidence>
<dbReference type="PANTHER" id="PTHR24421:SF10">
    <property type="entry name" value="NITRATE_NITRITE SENSOR PROTEIN NARQ"/>
    <property type="match status" value="1"/>
</dbReference>
<dbReference type="InterPro" id="IPR011712">
    <property type="entry name" value="Sig_transdc_His_kin_sub3_dim/P"/>
</dbReference>
<keyword evidence="8" id="KW-0902">Two-component regulatory system</keyword>
<evidence type="ECO:0000256" key="4">
    <source>
        <dbReference type="ARBA" id="ARBA00022679"/>
    </source>
</evidence>
<dbReference type="Gene3D" id="3.30.565.10">
    <property type="entry name" value="Histidine kinase-like ATPase, C-terminal domain"/>
    <property type="match status" value="1"/>
</dbReference>
<evidence type="ECO:0000313" key="12">
    <source>
        <dbReference type="Proteomes" id="UP001139384"/>
    </source>
</evidence>
<dbReference type="GO" id="GO:0005524">
    <property type="term" value="F:ATP binding"/>
    <property type="evidence" value="ECO:0007669"/>
    <property type="project" value="UniProtKB-KW"/>
</dbReference>
<keyword evidence="3" id="KW-0597">Phosphoprotein</keyword>
<keyword evidence="6 11" id="KW-0418">Kinase</keyword>
<feature type="transmembrane region" description="Helical" evidence="9">
    <location>
        <begin position="136"/>
        <end position="156"/>
    </location>
</feature>
<dbReference type="InterPro" id="IPR036890">
    <property type="entry name" value="HATPase_C_sf"/>
</dbReference>
<keyword evidence="5" id="KW-0547">Nucleotide-binding</keyword>
<dbReference type="CDD" id="cd16917">
    <property type="entry name" value="HATPase_UhpB-NarQ-NarX-like"/>
    <property type="match status" value="1"/>
</dbReference>
<dbReference type="GO" id="GO:0016020">
    <property type="term" value="C:membrane"/>
    <property type="evidence" value="ECO:0007669"/>
    <property type="project" value="InterPro"/>
</dbReference>
<evidence type="ECO:0000256" key="7">
    <source>
        <dbReference type="ARBA" id="ARBA00022840"/>
    </source>
</evidence>
<keyword evidence="9" id="KW-1133">Transmembrane helix</keyword>
<feature type="transmembrane region" description="Helical" evidence="9">
    <location>
        <begin position="12"/>
        <end position="31"/>
    </location>
</feature>
<keyword evidence="4" id="KW-0808">Transferase</keyword>
<evidence type="ECO:0000256" key="9">
    <source>
        <dbReference type="SAM" id="Phobius"/>
    </source>
</evidence>
<comment type="caution">
    <text evidence="11">The sequence shown here is derived from an EMBL/GenBank/DDBJ whole genome shotgun (WGS) entry which is preliminary data.</text>
</comment>
<evidence type="ECO:0000256" key="3">
    <source>
        <dbReference type="ARBA" id="ARBA00022553"/>
    </source>
</evidence>
<dbReference type="Pfam" id="PF07730">
    <property type="entry name" value="HisKA_3"/>
    <property type="match status" value="1"/>
</dbReference>
<reference evidence="11" key="1">
    <citation type="submission" date="2022-01" db="EMBL/GenBank/DDBJ databases">
        <title>Draft Genome Sequences of Seven Type Strains of the Genus Streptomyces.</title>
        <authorList>
            <person name="Aziz S."/>
            <person name="Coretto E."/>
            <person name="Chronakova A."/>
            <person name="Sproer C."/>
            <person name="Huber K."/>
            <person name="Nouioui I."/>
            <person name="Gross H."/>
        </authorList>
    </citation>
    <scope>NUCLEOTIDE SEQUENCE</scope>
    <source>
        <strain evidence="11">DSM 103493</strain>
    </source>
</reference>
<dbReference type="GO" id="GO:0000155">
    <property type="term" value="F:phosphorelay sensor kinase activity"/>
    <property type="evidence" value="ECO:0007669"/>
    <property type="project" value="InterPro"/>
</dbReference>
<dbReference type="RefSeq" id="WP_234762198.1">
    <property type="nucleotide sequence ID" value="NZ_JAKEIP010000026.1"/>
</dbReference>
<dbReference type="SUPFAM" id="SSF55874">
    <property type="entry name" value="ATPase domain of HSP90 chaperone/DNA topoisomerase II/histidine kinase"/>
    <property type="match status" value="1"/>
</dbReference>
<sequence length="406" mass="42627">MALPRPHRFDVYIAIGGLLGGLLLVGIGLGTRTAKDPITLFDGPWPMLVPLTVMAGCELLRRAAPRAALLIGTLAICADVFTQGSLATLLMFTDIVYAAVLYGPLASARRIQWITGLLTVAGTLVPFAVLRVPEALLIGVVVGVVAYAPASTGWIVRNHRDAAEAARLRAEQTALLAEMDRAQAVTSERARMARELHDMVANHLSAIAIHSTAALSLDDPKTSQEALSVIRENSVEGLAEMRRLIGILRDAGGDTEPVAAPTLDGLDALVEGARVNGLDVHLDAEPADVPAPVELAAYRIVQEALTNALKHASPGRVTVALAMGAPPTPFGQWGRDGCLTVTVTSPFGDRDGPRAPGSGAGLVGMRERVELLGGAFEAGPVDDPDSTDGKIWVVRATLPVTEGDRE</sequence>
<dbReference type="PANTHER" id="PTHR24421">
    <property type="entry name" value="NITRATE/NITRITE SENSOR PROTEIN NARX-RELATED"/>
    <property type="match status" value="1"/>
</dbReference>
<evidence type="ECO:0000256" key="5">
    <source>
        <dbReference type="ARBA" id="ARBA00022741"/>
    </source>
</evidence>
<evidence type="ECO:0000256" key="1">
    <source>
        <dbReference type="ARBA" id="ARBA00000085"/>
    </source>
</evidence>
<evidence type="ECO:0000256" key="2">
    <source>
        <dbReference type="ARBA" id="ARBA00012438"/>
    </source>
</evidence>
<protein>
    <recommendedName>
        <fullName evidence="2">histidine kinase</fullName>
        <ecNumber evidence="2">2.7.13.3</ecNumber>
    </recommendedName>
</protein>
<gene>
    <name evidence="11" type="ORF">L0P92_10150</name>
</gene>
<evidence type="ECO:0000256" key="6">
    <source>
        <dbReference type="ARBA" id="ARBA00022777"/>
    </source>
</evidence>
<keyword evidence="9" id="KW-0472">Membrane</keyword>
<feature type="transmembrane region" description="Helical" evidence="9">
    <location>
        <begin position="111"/>
        <end position="129"/>
    </location>
</feature>
<dbReference type="AlphaFoldDB" id="A0A9X1PUU0"/>
<keyword evidence="12" id="KW-1185">Reference proteome</keyword>
<evidence type="ECO:0000313" key="11">
    <source>
        <dbReference type="EMBL" id="MCF1593927.1"/>
    </source>
</evidence>
<proteinExistence type="predicted"/>
<dbReference type="EMBL" id="JAKEIP010000026">
    <property type="protein sequence ID" value="MCF1593927.1"/>
    <property type="molecule type" value="Genomic_DNA"/>
</dbReference>
<organism evidence="11 12">
    <name type="scientific">Streptomyces muensis</name>
    <dbReference type="NCBI Taxonomy" id="1077944"/>
    <lineage>
        <taxon>Bacteria</taxon>
        <taxon>Bacillati</taxon>
        <taxon>Actinomycetota</taxon>
        <taxon>Actinomycetes</taxon>
        <taxon>Kitasatosporales</taxon>
        <taxon>Streptomycetaceae</taxon>
        <taxon>Streptomyces</taxon>
    </lineage>
</organism>